<dbReference type="InterPro" id="IPR035919">
    <property type="entry name" value="EAL_sf"/>
</dbReference>
<dbReference type="Gene3D" id="3.30.70.270">
    <property type="match status" value="1"/>
</dbReference>
<dbReference type="NCBIfam" id="TIGR00229">
    <property type="entry name" value="sensory_box"/>
    <property type="match status" value="1"/>
</dbReference>
<dbReference type="Gene3D" id="3.20.20.450">
    <property type="entry name" value="EAL domain"/>
    <property type="match status" value="1"/>
</dbReference>
<dbReference type="RefSeq" id="WP_044057330.1">
    <property type="nucleotide sequence ID" value="NZ_CBCSKJ010000003.1"/>
</dbReference>
<gene>
    <name evidence="5" type="ORF">EP13_11275</name>
</gene>
<dbReference type="CDD" id="cd01949">
    <property type="entry name" value="GGDEF"/>
    <property type="match status" value="1"/>
</dbReference>
<dbReference type="PROSITE" id="PS50887">
    <property type="entry name" value="GGDEF"/>
    <property type="match status" value="1"/>
</dbReference>
<dbReference type="Gene3D" id="2.130.10.10">
    <property type="entry name" value="YVTN repeat-like/Quinoprotein amine dehydrogenase"/>
    <property type="match status" value="2"/>
</dbReference>
<evidence type="ECO:0000259" key="3">
    <source>
        <dbReference type="PROSITE" id="PS50883"/>
    </source>
</evidence>
<dbReference type="PANTHER" id="PTHR44757">
    <property type="entry name" value="DIGUANYLATE CYCLASE DGCP"/>
    <property type="match status" value="1"/>
</dbReference>
<keyword evidence="1" id="KW-0732">Signal</keyword>
<dbReference type="InterPro" id="IPR000700">
    <property type="entry name" value="PAS-assoc_C"/>
</dbReference>
<dbReference type="Pfam" id="PF13426">
    <property type="entry name" value="PAS_9"/>
    <property type="match status" value="1"/>
</dbReference>
<reference evidence="5 6" key="1">
    <citation type="submission" date="2014-06" db="EMBL/GenBank/DDBJ databases">
        <title>Genomes of Alteromonas australica, a world apart.</title>
        <authorList>
            <person name="Gonzaga A."/>
            <person name="Lopez-Perez M."/>
            <person name="Rodriguez-Valera F."/>
        </authorList>
    </citation>
    <scope>NUCLEOTIDE SEQUENCE [LARGE SCALE GENOMIC DNA]</scope>
    <source>
        <strain evidence="5 6">H 17</strain>
    </source>
</reference>
<dbReference type="Gene3D" id="2.60.40.10">
    <property type="entry name" value="Immunoglobulins"/>
    <property type="match status" value="1"/>
</dbReference>
<dbReference type="eggNOG" id="COG5001">
    <property type="taxonomic scope" value="Bacteria"/>
</dbReference>
<dbReference type="InterPro" id="IPR015943">
    <property type="entry name" value="WD40/YVTN_repeat-like_dom_sf"/>
</dbReference>
<dbReference type="PANTHER" id="PTHR44757:SF2">
    <property type="entry name" value="BIOFILM ARCHITECTURE MAINTENANCE PROTEIN MBAA"/>
    <property type="match status" value="1"/>
</dbReference>
<dbReference type="PROSITE" id="PS50113">
    <property type="entry name" value="PAC"/>
    <property type="match status" value="1"/>
</dbReference>
<dbReference type="Pfam" id="PF00990">
    <property type="entry name" value="GGDEF"/>
    <property type="match status" value="1"/>
</dbReference>
<dbReference type="NCBIfam" id="TIGR00254">
    <property type="entry name" value="GGDEF"/>
    <property type="match status" value="1"/>
</dbReference>
<dbReference type="PROSITE" id="PS50883">
    <property type="entry name" value="EAL"/>
    <property type="match status" value="1"/>
</dbReference>
<dbReference type="InterPro" id="IPR043128">
    <property type="entry name" value="Rev_trsase/Diguanyl_cyclase"/>
</dbReference>
<evidence type="ECO:0000313" key="5">
    <source>
        <dbReference type="EMBL" id="AIF99218.1"/>
    </source>
</evidence>
<protein>
    <submittedName>
        <fullName evidence="5">Diguanylate cyclase</fullName>
    </submittedName>
</protein>
<name>A0A075P084_9ALTE</name>
<dbReference type="eggNOG" id="COG3292">
    <property type="taxonomic scope" value="Bacteria"/>
</dbReference>
<dbReference type="SUPFAM" id="SSF55785">
    <property type="entry name" value="PYP-like sensor domain (PAS domain)"/>
    <property type="match status" value="1"/>
</dbReference>
<dbReference type="InterPro" id="IPR011110">
    <property type="entry name" value="Reg_prop"/>
</dbReference>
<dbReference type="SMART" id="SM00086">
    <property type="entry name" value="PAC"/>
    <property type="match status" value="1"/>
</dbReference>
<organism evidence="5 6">
    <name type="scientific">Alteromonas australica</name>
    <dbReference type="NCBI Taxonomy" id="589873"/>
    <lineage>
        <taxon>Bacteria</taxon>
        <taxon>Pseudomonadati</taxon>
        <taxon>Pseudomonadota</taxon>
        <taxon>Gammaproteobacteria</taxon>
        <taxon>Alteromonadales</taxon>
        <taxon>Alteromonadaceae</taxon>
        <taxon>Alteromonas/Salinimonas group</taxon>
        <taxon>Alteromonas</taxon>
    </lineage>
</organism>
<dbReference type="InterPro" id="IPR013783">
    <property type="entry name" value="Ig-like_fold"/>
</dbReference>
<dbReference type="InterPro" id="IPR000160">
    <property type="entry name" value="GGDEF_dom"/>
</dbReference>
<evidence type="ECO:0000313" key="6">
    <source>
        <dbReference type="Proteomes" id="UP000056090"/>
    </source>
</evidence>
<dbReference type="GeneID" id="78255486"/>
<evidence type="ECO:0000259" key="2">
    <source>
        <dbReference type="PROSITE" id="PS50113"/>
    </source>
</evidence>
<dbReference type="InterPro" id="IPR000014">
    <property type="entry name" value="PAS"/>
</dbReference>
<evidence type="ECO:0000259" key="4">
    <source>
        <dbReference type="PROSITE" id="PS50887"/>
    </source>
</evidence>
<dbReference type="Proteomes" id="UP000056090">
    <property type="component" value="Chromosome"/>
</dbReference>
<feature type="domain" description="EAL" evidence="3">
    <location>
        <begin position="1140"/>
        <end position="1392"/>
    </location>
</feature>
<proteinExistence type="predicted"/>
<dbReference type="Gene3D" id="3.30.450.20">
    <property type="entry name" value="PAS domain"/>
    <property type="match status" value="1"/>
</dbReference>
<dbReference type="SUPFAM" id="SSF55073">
    <property type="entry name" value="Nucleotide cyclase"/>
    <property type="match status" value="1"/>
</dbReference>
<dbReference type="InterPro" id="IPR035965">
    <property type="entry name" value="PAS-like_dom_sf"/>
</dbReference>
<dbReference type="InterPro" id="IPR029787">
    <property type="entry name" value="Nucleotide_cyclase"/>
</dbReference>
<dbReference type="CDD" id="cd00130">
    <property type="entry name" value="PAS"/>
    <property type="match status" value="1"/>
</dbReference>
<feature type="signal peptide" evidence="1">
    <location>
        <begin position="1"/>
        <end position="22"/>
    </location>
</feature>
<dbReference type="SUPFAM" id="SSF141868">
    <property type="entry name" value="EAL domain-like"/>
    <property type="match status" value="1"/>
</dbReference>
<dbReference type="SUPFAM" id="SSF50998">
    <property type="entry name" value="Quinoprotein alcohol dehydrogenase-like"/>
    <property type="match status" value="1"/>
</dbReference>
<dbReference type="SMART" id="SM00052">
    <property type="entry name" value="EAL"/>
    <property type="match status" value="1"/>
</dbReference>
<accession>A0A075P084</accession>
<keyword evidence="6" id="KW-1185">Reference proteome</keyword>
<dbReference type="InterPro" id="IPR011047">
    <property type="entry name" value="Quinoprotein_ADH-like_sf"/>
</dbReference>
<dbReference type="KEGG" id="aal:EP13_11275"/>
<dbReference type="InterPro" id="IPR001610">
    <property type="entry name" value="PAC"/>
</dbReference>
<dbReference type="Pfam" id="PF00563">
    <property type="entry name" value="EAL"/>
    <property type="match status" value="1"/>
</dbReference>
<dbReference type="CDD" id="cd01948">
    <property type="entry name" value="EAL"/>
    <property type="match status" value="1"/>
</dbReference>
<dbReference type="Pfam" id="PF07494">
    <property type="entry name" value="Reg_prop"/>
    <property type="match status" value="2"/>
</dbReference>
<dbReference type="InterPro" id="IPR052155">
    <property type="entry name" value="Biofilm_reg_signaling"/>
</dbReference>
<dbReference type="InterPro" id="IPR001633">
    <property type="entry name" value="EAL_dom"/>
</dbReference>
<sequence length="1392" mass="156031">MQASLLFFLFVLTALTVLPSAAESPRLPNPVFQSLSTKNGLPQDVVNDILIDPHGFVWIATDGGVVRWDGVRTLEIKGPDDIFVNATINKLALEEGRALWISTYSSGVYRLDLETQHVTQTISRPYHNITEWKQNAESFFTLNEDEVVVALPEEVIRYTVSSNHIDVLYSLEPQLVEQGHIIRHATVVDNVLIVATTNGVRALDLSNPDGAVVKINYLKEIVENEDNTNTKWLMLDDANRFWIGTVKGLYMSPKSALLRQVRQGAASAFAQILSSTNVWTMEPSQEDAFWLGSNKGLYELSLGRDGWKAEHIFVPHNGRTELSNKKISAIVTDNIGNLWLSSVYGGALYFSVRSADIFAIQGNDKRGEPLLSDNMVWSLSQTDNDGLWIGTENGLNLYDFSRGEVQSYLVTEEDGIEGEAMIERIVPTNDNRLFIQTYEGIRIFDPNRGVASMPPISGSENPDIFNNWLPGIASDDAGLLYFADGHEFYRYDLTAQTVSALPLDPAVFDTHYFVSFLGQSDYHGGRMFMAMEGGLWLVDLATFEHEMVFRFTEKQRAVGRSISSWVIDDFGVLWLGFNGYGLFGLDADTFEPIYKLNEDNLLLSNIVYGLRKDDKGNLWFSSHSGLHKYSPSTSSVQNFVYGRELSVSEFNEGAAHTLQDGRLAFGSTTGVIVFSPEKISESITRAGLLSKQMVITHVSIDSRNLALPLTNLNGKSIALEHTDYGLSIHFSAMTMSKIGKLKYHYKLLKNGQVVSEGITEDEKITLANLDAGEYQFSVGPTPGSFEYTVLPAEISIKMPYAPWLSPYAYAAYITLIGLLFFSYLMSRQRQLFRLQNAQKQVALFSDAFRQTRDWVIIFDKNKAPVAANPAFETVFGFNARESLAKQLQRLVGRYPLLQKQLLGSLTQLKGGEFWKDEGEIVGADGKHYDVLIDITAISDDEGNPDHYLLVISDITEQKNAERKLLKIANYDSLTGLVNRSLLLDRLEHAIGHARVHNHRVAVMFVDLDRFKGINDSLGHDYGDKLLRVVANRMRNLVSDLGTVARLGGDEFVIVVEEVSLSEDLSSFVGQLIESVETPISLASEVLRVSCSVGVAFYPDDASEPAELIKQSDVAMYTAKKDTLNGFTYFTKDMNDRARQRLHVENLVKRAYSEKCFFNHYQPIIDARNKRTVGVELLLRGELDNAPIYPDTFIPILEQLRYIIDVSRQAMRRAAQDLSNWYKEGFTGYVSINLSALHFKTEFDLAGVLALLDEFHLPKTAFRFEITEGVLMDDSDNAYRQISRFVEKGFVLALDDFGTGYSSLSYLKRYPLSVLKIDKSFVNEMAPGNANDALVSTTITLASSLNMQSIAEGVETESQAECLLSKGCIYHQGYHYAKPMRAEDLTPYLFRQW</sequence>
<feature type="domain" description="GGDEF" evidence="4">
    <location>
        <begin position="998"/>
        <end position="1131"/>
    </location>
</feature>
<dbReference type="SMART" id="SM00267">
    <property type="entry name" value="GGDEF"/>
    <property type="match status" value="1"/>
</dbReference>
<feature type="chain" id="PRO_5001707991" evidence="1">
    <location>
        <begin position="23"/>
        <end position="1392"/>
    </location>
</feature>
<feature type="domain" description="PAC" evidence="2">
    <location>
        <begin position="914"/>
        <end position="966"/>
    </location>
</feature>
<evidence type="ECO:0000256" key="1">
    <source>
        <dbReference type="SAM" id="SignalP"/>
    </source>
</evidence>
<dbReference type="EMBL" id="CP008849">
    <property type="protein sequence ID" value="AIF99218.1"/>
    <property type="molecule type" value="Genomic_DNA"/>
</dbReference>